<dbReference type="InterPro" id="IPR001611">
    <property type="entry name" value="Leu-rich_rpt"/>
</dbReference>
<dbReference type="InterPro" id="IPR005821">
    <property type="entry name" value="Ion_trans_dom"/>
</dbReference>
<dbReference type="InterPro" id="IPR029787">
    <property type="entry name" value="Nucleotide_cyclase"/>
</dbReference>
<feature type="transmembrane region" description="Helical" evidence="7">
    <location>
        <begin position="296"/>
        <end position="317"/>
    </location>
</feature>
<evidence type="ECO:0000259" key="8">
    <source>
        <dbReference type="Pfam" id="PF00520"/>
    </source>
</evidence>
<feature type="transmembrane region" description="Helical" evidence="7">
    <location>
        <begin position="236"/>
        <end position="257"/>
    </location>
</feature>
<reference evidence="9 11" key="1">
    <citation type="journal article" date="2012" name="Nature">
        <title>Algal genomes reveal evolutionary mosaicism and the fate of nucleomorphs.</title>
        <authorList>
            <consortium name="DOE Joint Genome Institute"/>
            <person name="Curtis B.A."/>
            <person name="Tanifuji G."/>
            <person name="Burki F."/>
            <person name="Gruber A."/>
            <person name="Irimia M."/>
            <person name="Maruyama S."/>
            <person name="Arias M.C."/>
            <person name="Ball S.G."/>
            <person name="Gile G.H."/>
            <person name="Hirakawa Y."/>
            <person name="Hopkins J.F."/>
            <person name="Kuo A."/>
            <person name="Rensing S.A."/>
            <person name="Schmutz J."/>
            <person name="Symeonidi A."/>
            <person name="Elias M."/>
            <person name="Eveleigh R.J."/>
            <person name="Herman E.K."/>
            <person name="Klute M.J."/>
            <person name="Nakayama T."/>
            <person name="Obornik M."/>
            <person name="Reyes-Prieto A."/>
            <person name="Armbrust E.V."/>
            <person name="Aves S.J."/>
            <person name="Beiko R.G."/>
            <person name="Coutinho P."/>
            <person name="Dacks J.B."/>
            <person name="Durnford D.G."/>
            <person name="Fast N.M."/>
            <person name="Green B.R."/>
            <person name="Grisdale C.J."/>
            <person name="Hempel F."/>
            <person name="Henrissat B."/>
            <person name="Hoppner M.P."/>
            <person name="Ishida K."/>
            <person name="Kim E."/>
            <person name="Koreny L."/>
            <person name="Kroth P.G."/>
            <person name="Liu Y."/>
            <person name="Malik S.B."/>
            <person name="Maier U.G."/>
            <person name="McRose D."/>
            <person name="Mock T."/>
            <person name="Neilson J.A."/>
            <person name="Onodera N.T."/>
            <person name="Poole A.M."/>
            <person name="Pritham E.J."/>
            <person name="Richards T.A."/>
            <person name="Rocap G."/>
            <person name="Roy S.W."/>
            <person name="Sarai C."/>
            <person name="Schaack S."/>
            <person name="Shirato S."/>
            <person name="Slamovits C.H."/>
            <person name="Spencer D.F."/>
            <person name="Suzuki S."/>
            <person name="Worden A.Z."/>
            <person name="Zauner S."/>
            <person name="Barry K."/>
            <person name="Bell C."/>
            <person name="Bharti A.K."/>
            <person name="Crow J.A."/>
            <person name="Grimwood J."/>
            <person name="Kramer R."/>
            <person name="Lindquist E."/>
            <person name="Lucas S."/>
            <person name="Salamov A."/>
            <person name="McFadden G.I."/>
            <person name="Lane C.E."/>
            <person name="Keeling P.J."/>
            <person name="Gray M.W."/>
            <person name="Grigoriev I.V."/>
            <person name="Archibald J.M."/>
        </authorList>
    </citation>
    <scope>NUCLEOTIDE SEQUENCE</scope>
    <source>
        <strain evidence="9 11">CCMP2712</strain>
    </source>
</reference>
<dbReference type="SUPFAM" id="SSF55073">
    <property type="entry name" value="Nucleotide cyclase"/>
    <property type="match status" value="1"/>
</dbReference>
<keyword evidence="3 7" id="KW-1133">Transmembrane helix</keyword>
<dbReference type="PANTHER" id="PTHR43336">
    <property type="entry name" value="OXYGEN SENSOR HISTIDINE KINASE RESPONSE REGULATOR DEVS/DOSS"/>
    <property type="match status" value="1"/>
</dbReference>
<dbReference type="GO" id="GO:0005216">
    <property type="term" value="F:monoatomic ion channel activity"/>
    <property type="evidence" value="ECO:0007669"/>
    <property type="project" value="InterPro"/>
</dbReference>
<protein>
    <recommendedName>
        <fullName evidence="8">Ion transport domain-containing protein</fullName>
    </recommendedName>
</protein>
<dbReference type="PANTHER" id="PTHR43336:SF3">
    <property type="entry name" value="GUANYLATE CYCLASE DOMAIN-CONTAINING PROTEIN"/>
    <property type="match status" value="1"/>
</dbReference>
<gene>
    <name evidence="9" type="ORF">GUITHDRAFT_145272</name>
</gene>
<evidence type="ECO:0000256" key="4">
    <source>
        <dbReference type="ARBA" id="ARBA00023136"/>
    </source>
</evidence>
<proteinExistence type="predicted"/>
<evidence type="ECO:0000256" key="1">
    <source>
        <dbReference type="ARBA" id="ARBA00004141"/>
    </source>
</evidence>
<dbReference type="RefSeq" id="XP_005824006.1">
    <property type="nucleotide sequence ID" value="XM_005823949.1"/>
</dbReference>
<keyword evidence="11" id="KW-1185">Reference proteome</keyword>
<dbReference type="eggNOG" id="ENOG502QQYF">
    <property type="taxonomic scope" value="Eukaryota"/>
</dbReference>
<organism evidence="9">
    <name type="scientific">Guillardia theta (strain CCMP2712)</name>
    <name type="common">Cryptophyte</name>
    <dbReference type="NCBI Taxonomy" id="905079"/>
    <lineage>
        <taxon>Eukaryota</taxon>
        <taxon>Cryptophyceae</taxon>
        <taxon>Pyrenomonadales</taxon>
        <taxon>Geminigeraceae</taxon>
        <taxon>Guillardia</taxon>
    </lineage>
</organism>
<dbReference type="PROSITE" id="PS51450">
    <property type="entry name" value="LRR"/>
    <property type="match status" value="1"/>
</dbReference>
<evidence type="ECO:0000256" key="2">
    <source>
        <dbReference type="ARBA" id="ARBA00022692"/>
    </source>
</evidence>
<dbReference type="AlphaFoldDB" id="L1ILA4"/>
<evidence type="ECO:0000313" key="9">
    <source>
        <dbReference type="EMBL" id="EKX37026.1"/>
    </source>
</evidence>
<evidence type="ECO:0000313" key="10">
    <source>
        <dbReference type="EnsemblProtists" id="EKX37026"/>
    </source>
</evidence>
<dbReference type="EMBL" id="JH993064">
    <property type="protein sequence ID" value="EKX37026.1"/>
    <property type="molecule type" value="Genomic_DNA"/>
</dbReference>
<feature type="transmembrane region" description="Helical" evidence="7">
    <location>
        <begin position="526"/>
        <end position="549"/>
    </location>
</feature>
<dbReference type="SUPFAM" id="SSF52058">
    <property type="entry name" value="L domain-like"/>
    <property type="match status" value="1"/>
</dbReference>
<feature type="transmembrane region" description="Helical" evidence="7">
    <location>
        <begin position="392"/>
        <end position="412"/>
    </location>
</feature>
<dbReference type="Gene3D" id="1.10.287.70">
    <property type="match status" value="1"/>
</dbReference>
<accession>L1ILA4</accession>
<feature type="coiled-coil region" evidence="5">
    <location>
        <begin position="202"/>
        <end position="229"/>
    </location>
</feature>
<dbReference type="PaxDb" id="55529-EKX37026"/>
<dbReference type="Pfam" id="PF00520">
    <property type="entry name" value="Ion_trans"/>
    <property type="match status" value="1"/>
</dbReference>
<keyword evidence="4 7" id="KW-0472">Membrane</keyword>
<evidence type="ECO:0000256" key="6">
    <source>
        <dbReference type="SAM" id="MobiDB-lite"/>
    </source>
</evidence>
<feature type="domain" description="Ion transport" evidence="8">
    <location>
        <begin position="236"/>
        <end position="362"/>
    </location>
</feature>
<feature type="region of interest" description="Disordered" evidence="6">
    <location>
        <begin position="1"/>
        <end position="41"/>
    </location>
</feature>
<evidence type="ECO:0000256" key="5">
    <source>
        <dbReference type="SAM" id="Coils"/>
    </source>
</evidence>
<keyword evidence="5" id="KW-0175">Coiled coil</keyword>
<evidence type="ECO:0000313" key="11">
    <source>
        <dbReference type="Proteomes" id="UP000011087"/>
    </source>
</evidence>
<sequence>MPESTSLKLKPLPPLRRDSRNESLNPKTEGDKYEEDNSCNHVEDDSLYNHASFEVGQIVPPPTTAPVIEIPTSRKPAFSPVHAEAALDGEESTEGDHAAAALTKSQIARLRWTRALWWATQEAQRCAMLCYAMLCYAMTRFKSLLVRGRKVSPEDPSSPPPRLQKRFSTDSSDGWMSGKFEQQRDTAWSTVYSDDMEEMEAVSSKKDDVASAEKEKKKAKSERDVKIENFLESKGVIYLNIICTMWILCGDDVYILLNPPLFLDRAIFSVNFACFFVFLVDFLLRMRWEPKYLSSFYFWLDLISLLSLLPDVIWFMVGIDILNIGKNVSDLARSGRAASAGARVARIIRILQLLSRINRLRNKRIGQFDNELGDNSVSELAKKLDTYISMHVVISVGVTLVLSFSLSAAYSFRPSQCLLLAMRGYSATLAPCVRRGGAEVDETCLQGWKATMLQDLVTSLDVNATTGTPLIYLELSNIVLYGNDKEYLNYRQRPRSWSEISFSDLPLGDGTGVMHVSILSDVQDTAIGNLLTVLSILMIICLLALTLSASMRRELVGPMARIVHSLELLMKDPLGNLHDVLKEERAYEVENAIVRIGNLLQLGFGEAGAKIISASMKDGNMDTTKGGKVVNAIFGFCDIRNFTDCTEVLRADIVKLVNDVARIVHTATKENFGAPNKNIGDAFLLVWKPKGQVAVHDVADSALKSYVPDLSGLSSLTRLALFWNKITELPSLTALNELADLQLSKNQLSILPDLTGQDPEMTTKEFFEYFAPSTTQKFRQEWRKAMKNYLGEEGGANADWRQARIHLLSCFQENPSDGPTLALLNVIKEEGRADGSAPVGWQGYRALTDK</sequence>
<dbReference type="InterPro" id="IPR032675">
    <property type="entry name" value="LRR_dom_sf"/>
</dbReference>
<keyword evidence="2 7" id="KW-0812">Transmembrane</keyword>
<dbReference type="EnsemblProtists" id="EKX37026">
    <property type="protein sequence ID" value="EKX37026"/>
    <property type="gene ID" value="GUITHDRAFT_145272"/>
</dbReference>
<dbReference type="Gene3D" id="3.80.10.10">
    <property type="entry name" value="Ribonuclease Inhibitor"/>
    <property type="match status" value="1"/>
</dbReference>
<dbReference type="GO" id="GO:0016020">
    <property type="term" value="C:membrane"/>
    <property type="evidence" value="ECO:0007669"/>
    <property type="project" value="UniProtKB-SubCell"/>
</dbReference>
<reference evidence="11" key="2">
    <citation type="submission" date="2012-11" db="EMBL/GenBank/DDBJ databases">
        <authorList>
            <person name="Kuo A."/>
            <person name="Curtis B.A."/>
            <person name="Tanifuji G."/>
            <person name="Burki F."/>
            <person name="Gruber A."/>
            <person name="Irimia M."/>
            <person name="Maruyama S."/>
            <person name="Arias M.C."/>
            <person name="Ball S.G."/>
            <person name="Gile G.H."/>
            <person name="Hirakawa Y."/>
            <person name="Hopkins J.F."/>
            <person name="Rensing S.A."/>
            <person name="Schmutz J."/>
            <person name="Symeonidi A."/>
            <person name="Elias M."/>
            <person name="Eveleigh R.J."/>
            <person name="Herman E.K."/>
            <person name="Klute M.J."/>
            <person name="Nakayama T."/>
            <person name="Obornik M."/>
            <person name="Reyes-Prieto A."/>
            <person name="Armbrust E.V."/>
            <person name="Aves S.J."/>
            <person name="Beiko R.G."/>
            <person name="Coutinho P."/>
            <person name="Dacks J.B."/>
            <person name="Durnford D.G."/>
            <person name="Fast N.M."/>
            <person name="Green B.R."/>
            <person name="Grisdale C."/>
            <person name="Hempe F."/>
            <person name="Henrissat B."/>
            <person name="Hoppner M.P."/>
            <person name="Ishida K.-I."/>
            <person name="Kim E."/>
            <person name="Koreny L."/>
            <person name="Kroth P.G."/>
            <person name="Liu Y."/>
            <person name="Malik S.-B."/>
            <person name="Maier U.G."/>
            <person name="McRose D."/>
            <person name="Mock T."/>
            <person name="Neilson J.A."/>
            <person name="Onodera N.T."/>
            <person name="Poole A.M."/>
            <person name="Pritham E.J."/>
            <person name="Richards T.A."/>
            <person name="Rocap G."/>
            <person name="Roy S.W."/>
            <person name="Sarai C."/>
            <person name="Schaack S."/>
            <person name="Shirato S."/>
            <person name="Slamovits C.H."/>
            <person name="Spencer D.F."/>
            <person name="Suzuki S."/>
            <person name="Worden A.Z."/>
            <person name="Zauner S."/>
            <person name="Barry K."/>
            <person name="Bell C."/>
            <person name="Bharti A.K."/>
            <person name="Crow J.A."/>
            <person name="Grimwood J."/>
            <person name="Kramer R."/>
            <person name="Lindquist E."/>
            <person name="Lucas S."/>
            <person name="Salamov A."/>
            <person name="McFadden G.I."/>
            <person name="Lane C.E."/>
            <person name="Keeling P.J."/>
            <person name="Gray M.W."/>
            <person name="Grigoriev I.V."/>
            <person name="Archibald J.M."/>
        </authorList>
    </citation>
    <scope>NUCLEOTIDE SEQUENCE</scope>
    <source>
        <strain evidence="11">CCMP2712</strain>
    </source>
</reference>
<dbReference type="GeneID" id="17293789"/>
<dbReference type="KEGG" id="gtt:GUITHDRAFT_145272"/>
<evidence type="ECO:0000256" key="7">
    <source>
        <dbReference type="SAM" id="Phobius"/>
    </source>
</evidence>
<reference evidence="10" key="3">
    <citation type="submission" date="2016-03" db="UniProtKB">
        <authorList>
            <consortium name="EnsemblProtists"/>
        </authorList>
    </citation>
    <scope>IDENTIFICATION</scope>
</reference>
<comment type="subcellular location">
    <subcellularLocation>
        <location evidence="1">Membrane</location>
        <topology evidence="1">Multi-pass membrane protein</topology>
    </subcellularLocation>
</comment>
<feature type="transmembrane region" description="Helical" evidence="7">
    <location>
        <begin position="263"/>
        <end position="284"/>
    </location>
</feature>
<evidence type="ECO:0000256" key="3">
    <source>
        <dbReference type="ARBA" id="ARBA00022989"/>
    </source>
</evidence>
<name>L1ILA4_GUITC</name>
<dbReference type="Proteomes" id="UP000011087">
    <property type="component" value="Unassembled WGS sequence"/>
</dbReference>
<dbReference type="Gene3D" id="3.30.70.1230">
    <property type="entry name" value="Nucleotide cyclase"/>
    <property type="match status" value="1"/>
</dbReference>
<feature type="region of interest" description="Disordered" evidence="6">
    <location>
        <begin position="150"/>
        <end position="176"/>
    </location>
</feature>
<dbReference type="HOGENOM" id="CLU_335705_0_0_1"/>